<dbReference type="AlphaFoldDB" id="A0A518GLX6"/>
<evidence type="ECO:0000313" key="1">
    <source>
        <dbReference type="EMBL" id="QDV29577.1"/>
    </source>
</evidence>
<name>A0A518GLX6_9PLAN</name>
<protein>
    <submittedName>
        <fullName evidence="1">Uncharacterized protein</fullName>
    </submittedName>
</protein>
<dbReference type="KEGG" id="peh:Spb1_14890"/>
<proteinExistence type="predicted"/>
<dbReference type="Proteomes" id="UP000315349">
    <property type="component" value="Chromosome"/>
</dbReference>
<organism evidence="1 2">
    <name type="scientific">Planctopirus ephydatiae</name>
    <dbReference type="NCBI Taxonomy" id="2528019"/>
    <lineage>
        <taxon>Bacteria</taxon>
        <taxon>Pseudomonadati</taxon>
        <taxon>Planctomycetota</taxon>
        <taxon>Planctomycetia</taxon>
        <taxon>Planctomycetales</taxon>
        <taxon>Planctomycetaceae</taxon>
        <taxon>Planctopirus</taxon>
    </lineage>
</organism>
<gene>
    <name evidence="1" type="ORF">Spb1_14890</name>
</gene>
<accession>A0A518GLX6</accession>
<dbReference type="EMBL" id="CP036299">
    <property type="protein sequence ID" value="QDV29577.1"/>
    <property type="molecule type" value="Genomic_DNA"/>
</dbReference>
<sequence length="84" mass="9562">MVFVTSYFSVLTNGWHVQGPSLCTFSDREEPDGQDPDGHDLLEREVSADKSRYHPFNRVYQVAYDPQGLDLRFHAKAPSKAFVS</sequence>
<keyword evidence="2" id="KW-1185">Reference proteome</keyword>
<reference evidence="1 2" key="1">
    <citation type="submission" date="2019-02" db="EMBL/GenBank/DDBJ databases">
        <title>Deep-cultivation of Planctomycetes and their phenomic and genomic characterization uncovers novel biology.</title>
        <authorList>
            <person name="Wiegand S."/>
            <person name="Jogler M."/>
            <person name="Boedeker C."/>
            <person name="Pinto D."/>
            <person name="Vollmers J."/>
            <person name="Rivas-Marin E."/>
            <person name="Kohn T."/>
            <person name="Peeters S.H."/>
            <person name="Heuer A."/>
            <person name="Rast P."/>
            <person name="Oberbeckmann S."/>
            <person name="Bunk B."/>
            <person name="Jeske O."/>
            <person name="Meyerdierks A."/>
            <person name="Storesund J.E."/>
            <person name="Kallscheuer N."/>
            <person name="Luecker S."/>
            <person name="Lage O.M."/>
            <person name="Pohl T."/>
            <person name="Merkel B.J."/>
            <person name="Hornburger P."/>
            <person name="Mueller R.-W."/>
            <person name="Bruemmer F."/>
            <person name="Labrenz M."/>
            <person name="Spormann A.M."/>
            <person name="Op den Camp H."/>
            <person name="Overmann J."/>
            <person name="Amann R."/>
            <person name="Jetten M.S.M."/>
            <person name="Mascher T."/>
            <person name="Medema M.H."/>
            <person name="Devos D.P."/>
            <person name="Kaster A.-K."/>
            <person name="Ovreas L."/>
            <person name="Rohde M."/>
            <person name="Galperin M.Y."/>
            <person name="Jogler C."/>
        </authorList>
    </citation>
    <scope>NUCLEOTIDE SEQUENCE [LARGE SCALE GENOMIC DNA]</scope>
    <source>
        <strain evidence="1 2">Spb1</strain>
    </source>
</reference>
<evidence type="ECO:0000313" key="2">
    <source>
        <dbReference type="Proteomes" id="UP000315349"/>
    </source>
</evidence>